<evidence type="ECO:0000256" key="4">
    <source>
        <dbReference type="ARBA" id="ARBA00022692"/>
    </source>
</evidence>
<keyword evidence="15" id="KW-1185">Reference proteome</keyword>
<keyword evidence="6" id="KW-0805">Transcription regulation</keyword>
<evidence type="ECO:0000256" key="5">
    <source>
        <dbReference type="ARBA" id="ARBA00022989"/>
    </source>
</evidence>
<comment type="caution">
    <text evidence="14">The sequence shown here is derived from an EMBL/GenBank/DDBJ whole genome shotgun (WGS) entry which is preliminary data.</text>
</comment>
<keyword evidence="7 12" id="KW-0472">Membrane</keyword>
<evidence type="ECO:0000256" key="1">
    <source>
        <dbReference type="ARBA" id="ARBA00004167"/>
    </source>
</evidence>
<evidence type="ECO:0000313" key="15">
    <source>
        <dbReference type="Proteomes" id="UP001202922"/>
    </source>
</evidence>
<name>A0ABS9U6M0_9MICC</name>
<evidence type="ECO:0000259" key="13">
    <source>
        <dbReference type="Pfam" id="PF10099"/>
    </source>
</evidence>
<dbReference type="InterPro" id="IPR018764">
    <property type="entry name" value="RskA_C"/>
</dbReference>
<keyword evidence="4 12" id="KW-0812">Transmembrane</keyword>
<proteinExistence type="predicted"/>
<reference evidence="14 15" key="1">
    <citation type="submission" date="2022-03" db="EMBL/GenBank/DDBJ databases">
        <title>Sinomonas sp. isolated from a soil.</title>
        <authorList>
            <person name="Han J."/>
            <person name="Kim D.-U."/>
        </authorList>
    </citation>
    <scope>NUCLEOTIDE SEQUENCE [LARGE SCALE GENOMIC DNA]</scope>
    <source>
        <strain evidence="14 15">5-5</strain>
    </source>
</reference>
<feature type="transmembrane region" description="Helical" evidence="12">
    <location>
        <begin position="129"/>
        <end position="149"/>
    </location>
</feature>
<dbReference type="PANTHER" id="PTHR37461">
    <property type="entry name" value="ANTI-SIGMA-K FACTOR RSKA"/>
    <property type="match status" value="1"/>
</dbReference>
<gene>
    <name evidence="14" type="ORF">L0M17_20615</name>
</gene>
<keyword evidence="5 12" id="KW-1133">Transmembrane helix</keyword>
<organism evidence="14 15">
    <name type="scientific">Sinomonas terrae</name>
    <dbReference type="NCBI Taxonomy" id="2908838"/>
    <lineage>
        <taxon>Bacteria</taxon>
        <taxon>Bacillati</taxon>
        <taxon>Actinomycetota</taxon>
        <taxon>Actinomycetes</taxon>
        <taxon>Micrococcales</taxon>
        <taxon>Micrococcaceae</taxon>
        <taxon>Sinomonas</taxon>
    </lineage>
</organism>
<keyword evidence="8" id="KW-0804">Transcription</keyword>
<evidence type="ECO:0000256" key="10">
    <source>
        <dbReference type="ARBA" id="ARBA00030803"/>
    </source>
</evidence>
<evidence type="ECO:0000256" key="6">
    <source>
        <dbReference type="ARBA" id="ARBA00023015"/>
    </source>
</evidence>
<sequence>MDDQLHLLTGVYALNALDGEERGRFEDGLPFGHPTAQEARELSETAALLAAGTTPVAPPPALKERLMAQIALTPQAEVAPEPVHDEPVQEEPVHEEAPGRLGEGRRRVFPTSARSFPTSARSFPTSARWLAAAAAVLLLAAGGAGVWGFQQQQERDQAVQALAAAQGSRSAVMDRILSAPDGKVQEVAAPGGATMLIAHSKDAGVAGVVTIGMAPPPQGKAYELWLIDPAGAAKPAGLVKAGDGSTWNELSGGLGNAAYLGVTVEPAGGSPHPTTKPILLQSLA</sequence>
<feature type="compositionally biased region" description="Basic and acidic residues" evidence="11">
    <location>
        <begin position="82"/>
        <end position="106"/>
    </location>
</feature>
<evidence type="ECO:0000313" key="14">
    <source>
        <dbReference type="EMBL" id="MCH6472336.1"/>
    </source>
</evidence>
<dbReference type="Gene3D" id="1.10.10.1320">
    <property type="entry name" value="Anti-sigma factor, zinc-finger domain"/>
    <property type="match status" value="1"/>
</dbReference>
<evidence type="ECO:0000256" key="2">
    <source>
        <dbReference type="ARBA" id="ARBA00004236"/>
    </source>
</evidence>
<dbReference type="InterPro" id="IPR041916">
    <property type="entry name" value="Anti_sigma_zinc_sf"/>
</dbReference>
<feature type="domain" description="Anti-sigma K factor RskA C-terminal" evidence="13">
    <location>
        <begin position="129"/>
        <end position="278"/>
    </location>
</feature>
<dbReference type="RefSeq" id="WP_241056231.1">
    <property type="nucleotide sequence ID" value="NZ_JAKZBV010000001.1"/>
</dbReference>
<keyword evidence="3" id="KW-1003">Cell membrane</keyword>
<dbReference type="InterPro" id="IPR051474">
    <property type="entry name" value="Anti-sigma-K/W_factor"/>
</dbReference>
<evidence type="ECO:0000256" key="7">
    <source>
        <dbReference type="ARBA" id="ARBA00023136"/>
    </source>
</evidence>
<protein>
    <recommendedName>
        <fullName evidence="10">Regulator of SigK</fullName>
    </recommendedName>
    <alternativeName>
        <fullName evidence="9">Sigma-K anti-sigma factor RskA</fullName>
    </alternativeName>
</protein>
<dbReference type="Proteomes" id="UP001202922">
    <property type="component" value="Unassembled WGS sequence"/>
</dbReference>
<evidence type="ECO:0000256" key="9">
    <source>
        <dbReference type="ARBA" id="ARBA00029829"/>
    </source>
</evidence>
<evidence type="ECO:0000256" key="12">
    <source>
        <dbReference type="SAM" id="Phobius"/>
    </source>
</evidence>
<dbReference type="Pfam" id="PF10099">
    <property type="entry name" value="RskA_C"/>
    <property type="match status" value="1"/>
</dbReference>
<evidence type="ECO:0000256" key="3">
    <source>
        <dbReference type="ARBA" id="ARBA00022475"/>
    </source>
</evidence>
<dbReference type="EMBL" id="JAKZBV010000001">
    <property type="protein sequence ID" value="MCH6472336.1"/>
    <property type="molecule type" value="Genomic_DNA"/>
</dbReference>
<dbReference type="PANTHER" id="PTHR37461:SF1">
    <property type="entry name" value="ANTI-SIGMA-K FACTOR RSKA"/>
    <property type="match status" value="1"/>
</dbReference>
<accession>A0ABS9U6M0</accession>
<comment type="subcellular location">
    <subcellularLocation>
        <location evidence="2">Cell membrane</location>
    </subcellularLocation>
    <subcellularLocation>
        <location evidence="1">Membrane</location>
        <topology evidence="1">Single-pass membrane protein</topology>
    </subcellularLocation>
</comment>
<feature type="region of interest" description="Disordered" evidence="11">
    <location>
        <begin position="77"/>
        <end position="107"/>
    </location>
</feature>
<evidence type="ECO:0000256" key="11">
    <source>
        <dbReference type="SAM" id="MobiDB-lite"/>
    </source>
</evidence>
<evidence type="ECO:0000256" key="8">
    <source>
        <dbReference type="ARBA" id="ARBA00023163"/>
    </source>
</evidence>